<dbReference type="Gene3D" id="4.10.220.110">
    <property type="match status" value="1"/>
</dbReference>
<evidence type="ECO:0000313" key="3">
    <source>
        <dbReference type="Proteomes" id="UP000183496"/>
    </source>
</evidence>
<dbReference type="InterPro" id="IPR037026">
    <property type="entry name" value="Vgr_OB-fold_dom_sf"/>
</dbReference>
<dbReference type="Proteomes" id="UP000183496">
    <property type="component" value="Unassembled WGS sequence"/>
</dbReference>
<dbReference type="Gene3D" id="2.40.50.230">
    <property type="entry name" value="Gp5 N-terminal domain"/>
    <property type="match status" value="1"/>
</dbReference>
<comment type="caution">
    <text evidence="2">The sequence shown here is derived from an EMBL/GenBank/DDBJ whole genome shotgun (WGS) entry which is preliminary data.</text>
</comment>
<dbReference type="SUPFAM" id="SSF69279">
    <property type="entry name" value="Phage tail proteins"/>
    <property type="match status" value="1"/>
</dbReference>
<reference evidence="2 3" key="1">
    <citation type="submission" date="2016-10" db="EMBL/GenBank/DDBJ databases">
        <authorList>
            <person name="Varghese N."/>
            <person name="Submissions S."/>
        </authorList>
    </citation>
    <scope>NUCLEOTIDE SEQUENCE [LARGE SCALE GENOMIC DNA]</scope>
    <source>
        <strain evidence="3">DSM 19823 / KCTC 23066 / CCTCC M 208030 / D25</strain>
    </source>
</reference>
<dbReference type="SUPFAM" id="SSF69349">
    <property type="entry name" value="Phage fibre proteins"/>
    <property type="match status" value="1"/>
</dbReference>
<feature type="domain" description="Gp5/Type VI secretion system Vgr protein OB-fold" evidence="1">
    <location>
        <begin position="502"/>
        <end position="581"/>
    </location>
</feature>
<dbReference type="Pfam" id="PF04717">
    <property type="entry name" value="Phage_base_V"/>
    <property type="match status" value="1"/>
</dbReference>
<evidence type="ECO:0000259" key="1">
    <source>
        <dbReference type="Pfam" id="PF04717"/>
    </source>
</evidence>
<gene>
    <name evidence="2" type="ORF">SAMN04488089_105191</name>
</gene>
<dbReference type="RefSeq" id="WP_052472748.1">
    <property type="nucleotide sequence ID" value="NZ_CP010817.1"/>
</dbReference>
<name>A0AAJ5BDS2_MYRPR</name>
<evidence type="ECO:0000313" key="2">
    <source>
        <dbReference type="EMBL" id="SEQ73420.1"/>
    </source>
</evidence>
<dbReference type="AlphaFoldDB" id="A0AAJ5BDS2"/>
<dbReference type="EMBL" id="FOFY01000005">
    <property type="protein sequence ID" value="SEQ73420.1"/>
    <property type="molecule type" value="Genomic_DNA"/>
</dbReference>
<dbReference type="Gene3D" id="2.30.110.50">
    <property type="match status" value="1"/>
</dbReference>
<dbReference type="InterPro" id="IPR006531">
    <property type="entry name" value="Gp5/Vgr_OB"/>
</dbReference>
<dbReference type="SUPFAM" id="SSF69255">
    <property type="entry name" value="gp5 N-terminal domain-like"/>
    <property type="match status" value="1"/>
</dbReference>
<accession>A0AAJ5BDS2</accession>
<dbReference type="KEGG" id="mpw:MPR_2679"/>
<dbReference type="Gene3D" id="3.55.50.10">
    <property type="entry name" value="Baseplate protein-like domains"/>
    <property type="match status" value="1"/>
</dbReference>
<protein>
    <submittedName>
        <fullName evidence="2">Uncharacterized conserved protein, implicated in type VI secretion and phage assembly</fullName>
    </submittedName>
</protein>
<organism evidence="2 3">
    <name type="scientific">Myroides profundi</name>
    <dbReference type="NCBI Taxonomy" id="480520"/>
    <lineage>
        <taxon>Bacteria</taxon>
        <taxon>Pseudomonadati</taxon>
        <taxon>Bacteroidota</taxon>
        <taxon>Flavobacteriia</taxon>
        <taxon>Flavobacteriales</taxon>
        <taxon>Flavobacteriaceae</taxon>
        <taxon>Myroides</taxon>
    </lineage>
</organism>
<proteinExistence type="predicted"/>
<sequence>MKENFKGIPGQSKGIISDASNESLKEKATEKIEGLVEEKLLSHTQELVKGIEGKAAENLAKAQKVAGFASTAYGTAGSVMNKASAYQHQIQGINGTVDTPQSLSQISNINTGNSAISNAAAILNHFIPGVNHLVDLTIVVEGVSLLNYKSFELKQSVKKHHEFTLELSHDALGIEETYQMSQAQDLLGKRILVTLNYKNIKEKPERDFIGIVTDVSFKQAHGSRGYIVLKGYSPTILLDMAPHIQSFGGSEPDPLSSIVQSILKEGYESEGKYKSFVKSSKNYNLSYSCQYNETPYNYLARMAEAYGEQFFYDGEQLYFGDLPQGEEPIQLVYGRDVEDIQIRMQARHVNRQLYGYNSYTNKKLSAAGETKLDVKGTLAKVAYQKSEGIFTAPSLQLAPMKASTDQDVLQAQKGVVGSEGLNVFITSGVTTVPFLYPGCIVELDMLDPLTKKSNHFTTLMITDITHTVDTLGKYHGYFEAVDAQTGFIPRIDFNHPTAEQQIATVVSNADPQGKGRVQVQFDWQYGGQSTEWIRVMTPDAGSSDKVGSNRGFVAIPEEGDQVMISFVGNHPDRPFVMGGLFHGGTGAGGGKGNANRSFSSKSGNALKFNDDKGSVNLHDKGTVNMSFDGAGTAMISANQNHIINAGSTNIINVGATKEQPAQSIIKADSAGNIIIDAKNSIVLMVGENTITIDTDGISGTVKEGNINFDAESGEFSIYSGSDMAIETDGELDVTAGPSATISSGDTNVM</sequence>
<keyword evidence="3" id="KW-1185">Reference proteome</keyword>